<dbReference type="STRING" id="1192034.CAP_3152"/>
<evidence type="ECO:0000256" key="1">
    <source>
        <dbReference type="SAM" id="MobiDB-lite"/>
    </source>
</evidence>
<feature type="compositionally biased region" description="Low complexity" evidence="1">
    <location>
        <begin position="144"/>
        <end position="157"/>
    </location>
</feature>
<organism evidence="2 3">
    <name type="scientific">Chondromyces apiculatus DSM 436</name>
    <dbReference type="NCBI Taxonomy" id="1192034"/>
    <lineage>
        <taxon>Bacteria</taxon>
        <taxon>Pseudomonadati</taxon>
        <taxon>Myxococcota</taxon>
        <taxon>Polyangia</taxon>
        <taxon>Polyangiales</taxon>
        <taxon>Polyangiaceae</taxon>
        <taxon>Chondromyces</taxon>
    </lineage>
</organism>
<name>A0A017T8Q6_9BACT</name>
<feature type="region of interest" description="Disordered" evidence="1">
    <location>
        <begin position="1"/>
        <end position="193"/>
    </location>
</feature>
<accession>A0A017T8Q6</accession>
<comment type="caution">
    <text evidence="2">The sequence shown here is derived from an EMBL/GenBank/DDBJ whole genome shotgun (WGS) entry which is preliminary data.</text>
</comment>
<proteinExistence type="predicted"/>
<protein>
    <submittedName>
        <fullName evidence="2">Uncharacterized protein</fullName>
    </submittedName>
</protein>
<feature type="compositionally biased region" description="Basic residues" evidence="1">
    <location>
        <begin position="53"/>
        <end position="62"/>
    </location>
</feature>
<dbReference type="EMBL" id="ASRX01000022">
    <property type="protein sequence ID" value="EYF05604.1"/>
    <property type="molecule type" value="Genomic_DNA"/>
</dbReference>
<evidence type="ECO:0000313" key="3">
    <source>
        <dbReference type="Proteomes" id="UP000019678"/>
    </source>
</evidence>
<feature type="compositionally biased region" description="Polar residues" evidence="1">
    <location>
        <begin position="72"/>
        <end position="90"/>
    </location>
</feature>
<keyword evidence="3" id="KW-1185">Reference proteome</keyword>
<reference evidence="2 3" key="1">
    <citation type="submission" date="2013-05" db="EMBL/GenBank/DDBJ databases">
        <title>Genome assembly of Chondromyces apiculatus DSM 436.</title>
        <authorList>
            <person name="Sharma G."/>
            <person name="Khatri I."/>
            <person name="Kaur C."/>
            <person name="Mayilraj S."/>
            <person name="Subramanian S."/>
        </authorList>
    </citation>
    <scope>NUCLEOTIDE SEQUENCE [LARGE SCALE GENOMIC DNA]</scope>
    <source>
        <strain evidence="2 3">DSM 436</strain>
    </source>
</reference>
<feature type="compositionally biased region" description="Basic residues" evidence="1">
    <location>
        <begin position="13"/>
        <end position="23"/>
    </location>
</feature>
<evidence type="ECO:0000313" key="2">
    <source>
        <dbReference type="EMBL" id="EYF05604.1"/>
    </source>
</evidence>
<dbReference type="AlphaFoldDB" id="A0A017T8Q6"/>
<dbReference type="Proteomes" id="UP000019678">
    <property type="component" value="Unassembled WGS sequence"/>
</dbReference>
<sequence>MRPAPSAGNGYVGRRRDHVHRGKSAGGPRCRRIPTVDTVPSAPSAPCPPWIRSPRRLPHLVHRGYGPVGASRTLSTVDTVPSATSRTLSTRCDGHPAISRTSSPPRCPGNPDNERSRFQCSGKLVGSRAVPGDRHPAGARTSTRKPSTPTSSSCSPPALLPLPHPRLHRRHGSGVLLNTHPRAGCRTLDRPFQ</sequence>
<gene>
    <name evidence="2" type="ORF">CAP_3152</name>
</gene>